<dbReference type="OrthoDB" id="1613518at2759"/>
<dbReference type="GeneID" id="101027108"/>
<protein>
    <submittedName>
        <fullName evidence="6">RALFL33</fullName>
    </submittedName>
</protein>
<dbReference type="PANTHER" id="PTHR33136:SF6">
    <property type="entry name" value="PROTEIN RALF-LIKE 34"/>
    <property type="match status" value="1"/>
</dbReference>
<evidence type="ECO:0000256" key="2">
    <source>
        <dbReference type="ARBA" id="ARBA00022702"/>
    </source>
</evidence>
<dbReference type="InterPro" id="IPR008801">
    <property type="entry name" value="RALF"/>
</dbReference>
<evidence type="ECO:0000256" key="5">
    <source>
        <dbReference type="SAM" id="SignalP"/>
    </source>
</evidence>
<dbReference type="KEGG" id="zma:101027108"/>
<name>B6U7M7_MAIZE</name>
<evidence type="ECO:0000256" key="3">
    <source>
        <dbReference type="ARBA" id="ARBA00022729"/>
    </source>
</evidence>
<dbReference type="AlphaFoldDB" id="B6U7M7"/>
<dbReference type="GO" id="GO:0005179">
    <property type="term" value="F:hormone activity"/>
    <property type="evidence" value="ECO:0007669"/>
    <property type="project" value="UniProtKB-KW"/>
</dbReference>
<comment type="similarity">
    <text evidence="1">Belongs to the plant rapid alkalinization factor (RALF) family.</text>
</comment>
<evidence type="ECO:0000313" key="6">
    <source>
        <dbReference type="EMBL" id="ACG45360.1"/>
    </source>
</evidence>
<proteinExistence type="evidence at transcript level"/>
<keyword evidence="2" id="KW-0372">Hormone</keyword>
<dbReference type="RefSeq" id="NP_001152007.2">
    <property type="nucleotide sequence ID" value="NM_001158535.2"/>
</dbReference>
<dbReference type="PANTHER" id="PTHR33136">
    <property type="entry name" value="RAPID ALKALINIZATION FACTOR-LIKE"/>
    <property type="match status" value="1"/>
</dbReference>
<accession>B6U7M7</accession>
<keyword evidence="4" id="KW-1015">Disulfide bond</keyword>
<organism evidence="6">
    <name type="scientific">Zea mays</name>
    <name type="common">Maize</name>
    <dbReference type="NCBI Taxonomy" id="4577"/>
    <lineage>
        <taxon>Eukaryota</taxon>
        <taxon>Viridiplantae</taxon>
        <taxon>Streptophyta</taxon>
        <taxon>Embryophyta</taxon>
        <taxon>Tracheophyta</taxon>
        <taxon>Spermatophyta</taxon>
        <taxon>Magnoliopsida</taxon>
        <taxon>Liliopsida</taxon>
        <taxon>Poales</taxon>
        <taxon>Poaceae</taxon>
        <taxon>PACMAD clade</taxon>
        <taxon>Panicoideae</taxon>
        <taxon>Andropogonodae</taxon>
        <taxon>Andropogoneae</taxon>
        <taxon>Tripsacinae</taxon>
        <taxon>Zea</taxon>
    </lineage>
</organism>
<keyword evidence="3 5" id="KW-0732">Signal</keyword>
<feature type="chain" id="PRO_5002848032" evidence="5">
    <location>
        <begin position="38"/>
        <end position="127"/>
    </location>
</feature>
<sequence length="127" mass="12793">MAHAHVDRPRSRAVLAVAVAAAALLLFAAAGAPRAAGQTTTTTAVVDPDSWADRGAACTGAVEACGGGGIGATARRELGSGGYISYDAMSRGRVPCSYRGASYYNCRPGAPANPYSRGCSAITRCRG</sequence>
<reference evidence="6" key="1">
    <citation type="journal article" date="2009" name="Plant Mol. Biol.">
        <title>Insights into corn genes derived from large-scale cDNA sequencing.</title>
        <authorList>
            <person name="Alexandrov N.N."/>
            <person name="Brover V.V."/>
            <person name="Freidin S."/>
            <person name="Troukhan M.E."/>
            <person name="Tatarinova T.V."/>
            <person name="Zhang H."/>
            <person name="Swaller T.J."/>
            <person name="Lu Y.P."/>
            <person name="Bouck J."/>
            <person name="Flavell R.B."/>
            <person name="Feldmann K.A."/>
        </authorList>
    </citation>
    <scope>NUCLEOTIDE SEQUENCE</scope>
</reference>
<dbReference type="Pfam" id="PF05498">
    <property type="entry name" value="RALF"/>
    <property type="match status" value="1"/>
</dbReference>
<dbReference type="EMBL" id="EU973242">
    <property type="protein sequence ID" value="ACG45360.1"/>
    <property type="molecule type" value="mRNA"/>
</dbReference>
<evidence type="ECO:0000256" key="1">
    <source>
        <dbReference type="ARBA" id="ARBA00009178"/>
    </source>
</evidence>
<evidence type="ECO:0000256" key="4">
    <source>
        <dbReference type="ARBA" id="ARBA00023157"/>
    </source>
</evidence>
<feature type="signal peptide" evidence="5">
    <location>
        <begin position="1"/>
        <end position="37"/>
    </location>
</feature>